<comment type="pathway">
    <text evidence="3">Sphingolipid metabolism.</text>
</comment>
<dbReference type="GO" id="GO:0046513">
    <property type="term" value="P:ceramide biosynthetic process"/>
    <property type="evidence" value="ECO:0000318"/>
    <property type="project" value="GO_Central"/>
</dbReference>
<dbReference type="PANTHER" id="PTHR13693">
    <property type="entry name" value="CLASS II AMINOTRANSFERASE/8-AMINO-7-OXONONANOATE SYNTHASE"/>
    <property type="match status" value="1"/>
</dbReference>
<evidence type="ECO:0000256" key="4">
    <source>
        <dbReference type="ARBA" id="ARBA00008392"/>
    </source>
</evidence>
<dbReference type="GO" id="GO:0004758">
    <property type="term" value="F:serine C-palmitoyltransferase activity"/>
    <property type="evidence" value="ECO:0000318"/>
    <property type="project" value="GO_Central"/>
</dbReference>
<evidence type="ECO:0000259" key="11">
    <source>
        <dbReference type="Pfam" id="PF00155"/>
    </source>
</evidence>
<comment type="cofactor">
    <cofactor evidence="1">
        <name>pyridoxal 5'-phosphate</name>
        <dbReference type="ChEBI" id="CHEBI:597326"/>
    </cofactor>
</comment>
<keyword evidence="13" id="KW-1185">Reference proteome</keyword>
<dbReference type="InParanoid" id="A0A251UNH3"/>
<evidence type="ECO:0000256" key="10">
    <source>
        <dbReference type="ARBA" id="ARBA00023315"/>
    </source>
</evidence>
<dbReference type="OMA" id="ICLANCI"/>
<evidence type="ECO:0000256" key="7">
    <source>
        <dbReference type="ARBA" id="ARBA00022898"/>
    </source>
</evidence>
<gene>
    <name evidence="12" type="ORF">HannXRQ_Chr05g0138591</name>
</gene>
<dbReference type="GO" id="GO:0030170">
    <property type="term" value="F:pyridoxal phosphate binding"/>
    <property type="evidence" value="ECO:0007669"/>
    <property type="project" value="InterPro"/>
</dbReference>
<dbReference type="Gene3D" id="3.40.640.10">
    <property type="entry name" value="Type I PLP-dependent aspartate aminotransferase-like (Major domain)"/>
    <property type="match status" value="1"/>
</dbReference>
<keyword evidence="10" id="KW-0012">Acyltransferase</keyword>
<evidence type="ECO:0000313" key="12">
    <source>
        <dbReference type="EMBL" id="OTG24609.1"/>
    </source>
</evidence>
<reference evidence="13" key="1">
    <citation type="journal article" date="2017" name="Nature">
        <title>The sunflower genome provides insights into oil metabolism, flowering and Asterid evolution.</title>
        <authorList>
            <person name="Badouin H."/>
            <person name="Gouzy J."/>
            <person name="Grassa C.J."/>
            <person name="Murat F."/>
            <person name="Staton S.E."/>
            <person name="Cottret L."/>
            <person name="Lelandais-Briere C."/>
            <person name="Owens G.L."/>
            <person name="Carrere S."/>
            <person name="Mayjonade B."/>
            <person name="Legrand L."/>
            <person name="Gill N."/>
            <person name="Kane N.C."/>
            <person name="Bowers J.E."/>
            <person name="Hubner S."/>
            <person name="Bellec A."/>
            <person name="Berard A."/>
            <person name="Berges H."/>
            <person name="Blanchet N."/>
            <person name="Boniface M.C."/>
            <person name="Brunel D."/>
            <person name="Catrice O."/>
            <person name="Chaidir N."/>
            <person name="Claudel C."/>
            <person name="Donnadieu C."/>
            <person name="Faraut T."/>
            <person name="Fievet G."/>
            <person name="Helmstetter N."/>
            <person name="King M."/>
            <person name="Knapp S.J."/>
            <person name="Lai Z."/>
            <person name="Le Paslier M.C."/>
            <person name="Lippi Y."/>
            <person name="Lorenzon L."/>
            <person name="Mandel J.R."/>
            <person name="Marage G."/>
            <person name="Marchand G."/>
            <person name="Marquand E."/>
            <person name="Bret-Mestries E."/>
            <person name="Morien E."/>
            <person name="Nambeesan S."/>
            <person name="Nguyen T."/>
            <person name="Pegot-Espagnet P."/>
            <person name="Pouilly N."/>
            <person name="Raftis F."/>
            <person name="Sallet E."/>
            <person name="Schiex T."/>
            <person name="Thomas J."/>
            <person name="Vandecasteele C."/>
            <person name="Vares D."/>
            <person name="Vear F."/>
            <person name="Vautrin S."/>
            <person name="Crespi M."/>
            <person name="Mangin B."/>
            <person name="Burke J.M."/>
            <person name="Salse J."/>
            <person name="Munos S."/>
            <person name="Vincourt P."/>
            <person name="Rieseberg L.H."/>
            <person name="Langlade N.B."/>
        </authorList>
    </citation>
    <scope>NUCLEOTIDE SEQUENCE [LARGE SCALE GENOMIC DNA]</scope>
    <source>
        <strain evidence="13">cv. SF193</strain>
    </source>
</reference>
<keyword evidence="8" id="KW-0746">Sphingolipid metabolism</keyword>
<dbReference type="Pfam" id="PF00155">
    <property type="entry name" value="Aminotran_1_2"/>
    <property type="match status" value="1"/>
</dbReference>
<dbReference type="GO" id="GO:0016020">
    <property type="term" value="C:membrane"/>
    <property type="evidence" value="ECO:0007669"/>
    <property type="project" value="GOC"/>
</dbReference>
<evidence type="ECO:0000256" key="9">
    <source>
        <dbReference type="ARBA" id="ARBA00023098"/>
    </source>
</evidence>
<proteinExistence type="inferred from homology"/>
<dbReference type="GO" id="GO:0005783">
    <property type="term" value="C:endoplasmic reticulum"/>
    <property type="evidence" value="ECO:0000318"/>
    <property type="project" value="GO_Central"/>
</dbReference>
<dbReference type="InterPro" id="IPR004839">
    <property type="entry name" value="Aminotransferase_I/II_large"/>
</dbReference>
<evidence type="ECO:0000256" key="1">
    <source>
        <dbReference type="ARBA" id="ARBA00001933"/>
    </source>
</evidence>
<organism evidence="12 13">
    <name type="scientific">Helianthus annuus</name>
    <name type="common">Common sunflower</name>
    <dbReference type="NCBI Taxonomy" id="4232"/>
    <lineage>
        <taxon>Eukaryota</taxon>
        <taxon>Viridiplantae</taxon>
        <taxon>Streptophyta</taxon>
        <taxon>Embryophyta</taxon>
        <taxon>Tracheophyta</taxon>
        <taxon>Spermatophyta</taxon>
        <taxon>Magnoliopsida</taxon>
        <taxon>eudicotyledons</taxon>
        <taxon>Gunneridae</taxon>
        <taxon>Pentapetalae</taxon>
        <taxon>asterids</taxon>
        <taxon>campanulids</taxon>
        <taxon>Asterales</taxon>
        <taxon>Asteraceae</taxon>
        <taxon>Asteroideae</taxon>
        <taxon>Heliantheae alliance</taxon>
        <taxon>Heliantheae</taxon>
        <taxon>Helianthus</taxon>
    </lineage>
</organism>
<feature type="domain" description="Aminotransferase class I/classII large" evidence="11">
    <location>
        <begin position="25"/>
        <end position="246"/>
    </location>
</feature>
<comment type="pathway">
    <text evidence="2">Lipid metabolism; sphingolipid metabolism.</text>
</comment>
<keyword evidence="6 12" id="KW-0808">Transferase</keyword>
<dbReference type="STRING" id="4232.A0A251UNH3"/>
<keyword evidence="9" id="KW-0443">Lipid metabolism</keyword>
<evidence type="ECO:0000256" key="5">
    <source>
        <dbReference type="ARBA" id="ARBA00013220"/>
    </source>
</evidence>
<sequence length="256" mass="28426">MLLILFYLNSLSFNQIRTRLMWNFGQIAPLDEIIQLKEKYKFRVLLDESNSFGVLGKSGRGLTEHYDVPVDKIDIITAAMGHALASEGGFCTGSHRVVDHQRLSSSGYVFSASLPPYLASAAIAAIDVIEENPQLITKLRNNSKLLSTAIFFMFLQIRIVGNTRPGTCKRYMSPLVFLRLKKSTGSVKSDLQLLEDLADRVVKEHSVFVTTSKRSFVDKCSLPVGIRIYVSAAHTESDLQKACESLKSVAASLFTD</sequence>
<evidence type="ECO:0000313" key="13">
    <source>
        <dbReference type="Proteomes" id="UP000215914"/>
    </source>
</evidence>
<dbReference type="InterPro" id="IPR015424">
    <property type="entry name" value="PyrdxlP-dep_Trfase"/>
</dbReference>
<dbReference type="Proteomes" id="UP000215914">
    <property type="component" value="Chromosome 5"/>
</dbReference>
<accession>A0A251UNH3</accession>
<dbReference type="EC" id="2.3.1.50" evidence="5"/>
<evidence type="ECO:0000256" key="8">
    <source>
        <dbReference type="ARBA" id="ARBA00022919"/>
    </source>
</evidence>
<name>A0A251UNH3_HELAN</name>
<dbReference type="InterPro" id="IPR050087">
    <property type="entry name" value="AON_synthase_class-II"/>
</dbReference>
<dbReference type="PANTHER" id="PTHR13693:SF2">
    <property type="entry name" value="SERINE PALMITOYLTRANSFERASE 1"/>
    <property type="match status" value="1"/>
</dbReference>
<keyword evidence="7" id="KW-0663">Pyridoxal phosphate</keyword>
<evidence type="ECO:0000256" key="3">
    <source>
        <dbReference type="ARBA" id="ARBA00004991"/>
    </source>
</evidence>
<protein>
    <recommendedName>
        <fullName evidence="5">serine C-palmitoyltransferase</fullName>
        <ecNumber evidence="5">2.3.1.50</ecNumber>
    </recommendedName>
</protein>
<dbReference type="AlphaFoldDB" id="A0A251UNH3"/>
<dbReference type="SUPFAM" id="SSF53383">
    <property type="entry name" value="PLP-dependent transferases"/>
    <property type="match status" value="1"/>
</dbReference>
<dbReference type="GO" id="GO:0046512">
    <property type="term" value="P:sphingosine biosynthetic process"/>
    <property type="evidence" value="ECO:0000318"/>
    <property type="project" value="GO_Central"/>
</dbReference>
<dbReference type="EMBL" id="CM007894">
    <property type="protein sequence ID" value="OTG24609.1"/>
    <property type="molecule type" value="Genomic_DNA"/>
</dbReference>
<evidence type="ECO:0000256" key="2">
    <source>
        <dbReference type="ARBA" id="ARBA00004760"/>
    </source>
</evidence>
<dbReference type="InterPro" id="IPR015421">
    <property type="entry name" value="PyrdxlP-dep_Trfase_major"/>
</dbReference>
<evidence type="ECO:0000256" key="6">
    <source>
        <dbReference type="ARBA" id="ARBA00022679"/>
    </source>
</evidence>
<comment type="similarity">
    <text evidence="4">Belongs to the class-II pyridoxal-phosphate-dependent aminotransferase family.</text>
</comment>